<reference evidence="2 3" key="1">
    <citation type="journal article" date="2005" name="Science">
        <title>The genome sequence of Trypanosoma cruzi, etiologic agent of Chagas disease.</title>
        <authorList>
            <person name="El-Sayed N.M."/>
            <person name="Myler P.J."/>
            <person name="Bartholomeu D.C."/>
            <person name="Nilsson D."/>
            <person name="Aggarwal G."/>
            <person name="Tran A.N."/>
            <person name="Ghedin E."/>
            <person name="Worthey E.A."/>
            <person name="Delcher A.L."/>
            <person name="Blandin G."/>
            <person name="Westenberger S.J."/>
            <person name="Caler E."/>
            <person name="Cerqueira G.C."/>
            <person name="Branche C."/>
            <person name="Haas B."/>
            <person name="Anupama A."/>
            <person name="Arner E."/>
            <person name="Aslund L."/>
            <person name="Attipoe P."/>
            <person name="Bontempi E."/>
            <person name="Bringaud F."/>
            <person name="Burton P."/>
            <person name="Cadag E."/>
            <person name="Campbell D.A."/>
            <person name="Carrington M."/>
            <person name="Crabtree J."/>
            <person name="Darban H."/>
            <person name="da Silveira J.F."/>
            <person name="de Jong P."/>
            <person name="Edwards K."/>
            <person name="Englund P.T."/>
            <person name="Fazelina G."/>
            <person name="Feldblyum T."/>
            <person name="Ferella M."/>
            <person name="Frasch A.C."/>
            <person name="Gull K."/>
            <person name="Horn D."/>
            <person name="Hou L."/>
            <person name="Huang Y."/>
            <person name="Kindlund E."/>
            <person name="Klingbeil M."/>
            <person name="Kluge S."/>
            <person name="Koo H."/>
            <person name="Lacerda D."/>
            <person name="Levin M.J."/>
            <person name="Lorenzi H."/>
            <person name="Louie T."/>
            <person name="Machado C.R."/>
            <person name="McCulloch R."/>
            <person name="McKenna A."/>
            <person name="Mizuno Y."/>
            <person name="Mottram J.C."/>
            <person name="Nelson S."/>
            <person name="Ochaya S."/>
            <person name="Osoegawa K."/>
            <person name="Pai G."/>
            <person name="Parsons M."/>
            <person name="Pentony M."/>
            <person name="Pettersson U."/>
            <person name="Pop M."/>
            <person name="Ramirez J.L."/>
            <person name="Rinta J."/>
            <person name="Robertson L."/>
            <person name="Salzberg S.L."/>
            <person name="Sanchez D.O."/>
            <person name="Seyler A."/>
            <person name="Sharma R."/>
            <person name="Shetty J."/>
            <person name="Simpson A.J."/>
            <person name="Sisk E."/>
            <person name="Tammi M.T."/>
            <person name="Tarleton R."/>
            <person name="Teixeira S."/>
            <person name="Van Aken S."/>
            <person name="Vogt C."/>
            <person name="Ward P.N."/>
            <person name="Wickstead B."/>
            <person name="Wortman J."/>
            <person name="White O."/>
            <person name="Fraser C.M."/>
            <person name="Stuart K.D."/>
            <person name="Andersson B."/>
        </authorList>
    </citation>
    <scope>NUCLEOTIDE SEQUENCE [LARGE SCALE GENOMIC DNA]</scope>
    <source>
        <strain evidence="2 3">CL Brener</strain>
    </source>
</reference>
<dbReference type="EMBL" id="AAHK01000065">
    <property type="protein sequence ID" value="EAN98220.1"/>
    <property type="molecule type" value="Genomic_DNA"/>
</dbReference>
<proteinExistence type="predicted"/>
<dbReference type="AlphaFoldDB" id="Q4E0D1"/>
<dbReference type="GeneID" id="3552663"/>
<keyword evidence="1" id="KW-1133">Transmembrane helix</keyword>
<evidence type="ECO:0000313" key="2">
    <source>
        <dbReference type="EMBL" id="EAN98220.1"/>
    </source>
</evidence>
<gene>
    <name evidence="2" type="ORF">Tc00.1047053509875.60</name>
</gene>
<keyword evidence="1" id="KW-0812">Transmembrane</keyword>
<keyword evidence="1" id="KW-0472">Membrane</keyword>
<name>Q4E0D1_TRYCC</name>
<evidence type="ECO:0000256" key="1">
    <source>
        <dbReference type="SAM" id="Phobius"/>
    </source>
</evidence>
<comment type="caution">
    <text evidence="2">The sequence shown here is derived from an EMBL/GenBank/DDBJ whole genome shotgun (WGS) entry which is preliminary data.</text>
</comment>
<dbReference type="SMR" id="Q4E0D1"/>
<dbReference type="InParanoid" id="Q4E0D1"/>
<accession>Q4E0D1</accession>
<feature type="transmembrane region" description="Helical" evidence="1">
    <location>
        <begin position="99"/>
        <end position="122"/>
    </location>
</feature>
<sequence>MSGDCAFFLGVYMRGVGIERCGICGGCRRLVGPRFGCPPKFITLWAPQRAILFFMESCAITNDTLDCCVPPSFFFFFYGMYESFACCGENCICYCAIGLFFPFVFIPSLFLLLLLILLLVMLRLLRAPCLHLTHQMEVHDHCLGRSLFFLFKFTQNHH</sequence>
<dbReference type="Proteomes" id="UP000002296">
    <property type="component" value="Unassembled WGS sequence"/>
</dbReference>
<keyword evidence="3" id="KW-1185">Reference proteome</keyword>
<dbReference type="KEGG" id="tcr:509875.60"/>
<dbReference type="PaxDb" id="353153-Q4E0D1"/>
<protein>
    <submittedName>
        <fullName evidence="2">Uncharacterized protein</fullName>
    </submittedName>
</protein>
<dbReference type="RefSeq" id="XP_820071.1">
    <property type="nucleotide sequence ID" value="XM_814978.1"/>
</dbReference>
<evidence type="ECO:0000313" key="3">
    <source>
        <dbReference type="Proteomes" id="UP000002296"/>
    </source>
</evidence>
<organism evidence="2 3">
    <name type="scientific">Trypanosoma cruzi (strain CL Brener)</name>
    <dbReference type="NCBI Taxonomy" id="353153"/>
    <lineage>
        <taxon>Eukaryota</taxon>
        <taxon>Discoba</taxon>
        <taxon>Euglenozoa</taxon>
        <taxon>Kinetoplastea</taxon>
        <taxon>Metakinetoplastina</taxon>
        <taxon>Trypanosomatida</taxon>
        <taxon>Trypanosomatidae</taxon>
        <taxon>Trypanosoma</taxon>
        <taxon>Schizotrypanum</taxon>
    </lineage>
</organism>